<name>A0A3E0H4C2_9PSEU</name>
<keyword evidence="2" id="KW-1185">Reference proteome</keyword>
<sequence length="159" mass="18129">MSRLPVSLTQDFELMPDEARAQVLFISKTRLTLKGFLTGGPLVWKMMRRLKKTPGFVFHKGLFKFPLTTGAIAFFENYESLQEFARSPEHLALVKWGTVPGRVRSGFIRIMRTAPTGSGFGDWIKPEEQQSLDRRRLIPIVARETDWDDQLSITSGRTA</sequence>
<gene>
    <name evidence="1" type="ORF">BCF44_114114</name>
</gene>
<proteinExistence type="predicted"/>
<evidence type="ECO:0000313" key="1">
    <source>
        <dbReference type="EMBL" id="REH38089.1"/>
    </source>
</evidence>
<dbReference type="EMBL" id="QUNO01000014">
    <property type="protein sequence ID" value="REH38089.1"/>
    <property type="molecule type" value="Genomic_DNA"/>
</dbReference>
<organism evidence="1 2">
    <name type="scientific">Kutzneria buriramensis</name>
    <dbReference type="NCBI Taxonomy" id="1045776"/>
    <lineage>
        <taxon>Bacteria</taxon>
        <taxon>Bacillati</taxon>
        <taxon>Actinomycetota</taxon>
        <taxon>Actinomycetes</taxon>
        <taxon>Pseudonocardiales</taxon>
        <taxon>Pseudonocardiaceae</taxon>
        <taxon>Kutzneria</taxon>
    </lineage>
</organism>
<dbReference type="RefSeq" id="WP_116178956.1">
    <property type="nucleotide sequence ID" value="NZ_CP144375.1"/>
</dbReference>
<comment type="caution">
    <text evidence="1">The sequence shown here is derived from an EMBL/GenBank/DDBJ whole genome shotgun (WGS) entry which is preliminary data.</text>
</comment>
<protein>
    <recommendedName>
        <fullName evidence="3">DUF4188 domain-containing protein</fullName>
    </recommendedName>
</protein>
<dbReference type="Proteomes" id="UP000256269">
    <property type="component" value="Unassembled WGS sequence"/>
</dbReference>
<dbReference type="OrthoDB" id="4804830at2"/>
<evidence type="ECO:0000313" key="2">
    <source>
        <dbReference type="Proteomes" id="UP000256269"/>
    </source>
</evidence>
<accession>A0A3E0H4C2</accession>
<reference evidence="1 2" key="1">
    <citation type="submission" date="2018-08" db="EMBL/GenBank/DDBJ databases">
        <title>Genomic Encyclopedia of Archaeal and Bacterial Type Strains, Phase II (KMG-II): from individual species to whole genera.</title>
        <authorList>
            <person name="Goeker M."/>
        </authorList>
    </citation>
    <scope>NUCLEOTIDE SEQUENCE [LARGE SCALE GENOMIC DNA]</scope>
    <source>
        <strain evidence="1 2">DSM 45791</strain>
    </source>
</reference>
<dbReference type="AlphaFoldDB" id="A0A3E0H4C2"/>
<evidence type="ECO:0008006" key="3">
    <source>
        <dbReference type="Google" id="ProtNLM"/>
    </source>
</evidence>